<protein>
    <submittedName>
        <fullName evidence="1">Uncharacterized protein</fullName>
    </submittedName>
</protein>
<accession>A0A0F7LA52</accession>
<proteinExistence type="predicted"/>
<reference evidence="1" key="2">
    <citation type="submission" date="2015-03" db="EMBL/GenBank/DDBJ databases">
        <authorList>
            <person name="Chow C.-E.T."/>
            <person name="Winget D.M."/>
            <person name="White R.A.III."/>
            <person name="Hallam S.J."/>
            <person name="Suttle C.A."/>
        </authorList>
    </citation>
    <scope>NUCLEOTIDE SEQUENCE</scope>
    <source>
        <strain evidence="1">Oxic1_5</strain>
    </source>
</reference>
<name>A0A0F7LA52_9VIRU</name>
<reference evidence="1" key="1">
    <citation type="journal article" date="2015" name="Front. Microbiol.">
        <title>Combining genomic sequencing methods to explore viral diversity and reveal potential virus-host interactions.</title>
        <authorList>
            <person name="Chow C.E."/>
            <person name="Winget D.M."/>
            <person name="White R.A.III."/>
            <person name="Hallam S.J."/>
            <person name="Suttle C.A."/>
        </authorList>
    </citation>
    <scope>NUCLEOTIDE SEQUENCE</scope>
    <source>
        <strain evidence="1">Oxic1_5</strain>
    </source>
</reference>
<sequence>MSVNPTSSPTRFTVALNSPFGALSSLLTSTSLNNLSIFKREYHQDLLNLLAHSPPFVLLSQPYS</sequence>
<dbReference type="EMBL" id="KR029600">
    <property type="protein sequence ID" value="AKH47961.1"/>
    <property type="molecule type" value="Genomic_DNA"/>
</dbReference>
<evidence type="ECO:0000313" key="1">
    <source>
        <dbReference type="EMBL" id="AKH47961.1"/>
    </source>
</evidence>
<organism evidence="1">
    <name type="scientific">uncultured marine virus</name>
    <dbReference type="NCBI Taxonomy" id="186617"/>
    <lineage>
        <taxon>Viruses</taxon>
        <taxon>environmental samples</taxon>
    </lineage>
</organism>